<dbReference type="PANTHER" id="PTHR43190">
    <property type="entry name" value="N-ACETYL-D-GLUCOSAMINE KINASE"/>
    <property type="match status" value="1"/>
</dbReference>
<evidence type="ECO:0000313" key="3">
    <source>
        <dbReference type="Proteomes" id="UP000078454"/>
    </source>
</evidence>
<reference evidence="2 3" key="1">
    <citation type="submission" date="2016-05" db="EMBL/GenBank/DDBJ databases">
        <title>Paenibacillus sp. 1ZS3-15 nov., isolated from the rhizosphere soil.</title>
        <authorList>
            <person name="Zhang X.X."/>
            <person name="Zhang J."/>
        </authorList>
    </citation>
    <scope>NUCLEOTIDE SEQUENCE [LARGE SCALE GENOMIC DNA]</scope>
    <source>
        <strain evidence="2 3">1ZS3-15</strain>
    </source>
</reference>
<sequence length="322" mass="34957">MPYIIGIDGGGTKTTCAFQRVENYNHLMRCQSIIVGDGTNVLTVGVETMKKRLHSLINEGLKVHDIQPSEVIGICAGIAGTRLEKDRLSVVLELKQIAKELHLHEDIGITVKSDLLIALRGAMHPENQEGILVISGTGSNAIGLSRNGDLAFNGGWGHILGDEGSGYSIGLQALSAVCKAYDCRESPTQLTGMILARLQLATEHDLVQYIYRDVPNKQVIASLARLVIESSIELDPVAVNILKEAGNELVDLVRGLRRKSDAFHELTPVTVAGSIFMYSDIVRNQFMEGLKVHRLGCYQPAFADPVNGAVIVAMEAITKQHL</sequence>
<comment type="caution">
    <text evidence="2">The sequence shown here is derived from an EMBL/GenBank/DDBJ whole genome shotgun (WGS) entry which is preliminary data.</text>
</comment>
<dbReference type="RefSeq" id="WP_068670187.1">
    <property type="nucleotide sequence ID" value="NZ_LYPB01000091.1"/>
</dbReference>
<feature type="domain" description="ATPase BadF/BadG/BcrA/BcrD type" evidence="1">
    <location>
        <begin position="5"/>
        <end position="301"/>
    </location>
</feature>
<evidence type="ECO:0000259" key="1">
    <source>
        <dbReference type="Pfam" id="PF01869"/>
    </source>
</evidence>
<dbReference type="EMBL" id="LYPB01000091">
    <property type="protein sequence ID" value="OAS13981.1"/>
    <property type="molecule type" value="Genomic_DNA"/>
</dbReference>
<dbReference type="InterPro" id="IPR052519">
    <property type="entry name" value="Euk-type_GlcNAc_Kinase"/>
</dbReference>
<dbReference type="SUPFAM" id="SSF53067">
    <property type="entry name" value="Actin-like ATPase domain"/>
    <property type="match status" value="2"/>
</dbReference>
<proteinExistence type="predicted"/>
<dbReference type="InterPro" id="IPR043129">
    <property type="entry name" value="ATPase_NBD"/>
</dbReference>
<accession>A0A197ZYW5</accession>
<dbReference type="OrthoDB" id="9772633at2"/>
<gene>
    <name evidence="2" type="ORF">A8708_11430</name>
</gene>
<name>A0A197ZYW5_9BACL</name>
<keyword evidence="3" id="KW-1185">Reference proteome</keyword>
<dbReference type="InterPro" id="IPR002731">
    <property type="entry name" value="ATPase_BadF"/>
</dbReference>
<organism evidence="2 3">
    <name type="scientific">Paenibacillus oryzisoli</name>
    <dbReference type="NCBI Taxonomy" id="1850517"/>
    <lineage>
        <taxon>Bacteria</taxon>
        <taxon>Bacillati</taxon>
        <taxon>Bacillota</taxon>
        <taxon>Bacilli</taxon>
        <taxon>Bacillales</taxon>
        <taxon>Paenibacillaceae</taxon>
        <taxon>Paenibacillus</taxon>
    </lineage>
</organism>
<dbReference type="Gene3D" id="3.30.420.40">
    <property type="match status" value="2"/>
</dbReference>
<protein>
    <recommendedName>
        <fullName evidence="1">ATPase BadF/BadG/BcrA/BcrD type domain-containing protein</fullName>
    </recommendedName>
</protein>
<dbReference type="PANTHER" id="PTHR43190:SF3">
    <property type="entry name" value="N-ACETYL-D-GLUCOSAMINE KINASE"/>
    <property type="match status" value="1"/>
</dbReference>
<evidence type="ECO:0000313" key="2">
    <source>
        <dbReference type="EMBL" id="OAS13981.1"/>
    </source>
</evidence>
<dbReference type="Proteomes" id="UP000078454">
    <property type="component" value="Unassembled WGS sequence"/>
</dbReference>
<dbReference type="CDD" id="cd24007">
    <property type="entry name" value="ASKHA_NBD_eukNAGK-like"/>
    <property type="match status" value="1"/>
</dbReference>
<dbReference type="AlphaFoldDB" id="A0A197ZYW5"/>
<dbReference type="STRING" id="1850517.A8708_11430"/>
<dbReference type="Pfam" id="PF01869">
    <property type="entry name" value="BcrAD_BadFG"/>
    <property type="match status" value="1"/>
</dbReference>